<feature type="domain" description="Helicase ATP-binding" evidence="16">
    <location>
        <begin position="273"/>
        <end position="434"/>
    </location>
</feature>
<accession>A0A1H8E8E7</accession>
<feature type="domain" description="Helicase C-terminal" evidence="17">
    <location>
        <begin position="453"/>
        <end position="612"/>
    </location>
</feature>
<evidence type="ECO:0000259" key="17">
    <source>
        <dbReference type="PROSITE" id="PS51194"/>
    </source>
</evidence>
<dbReference type="InterPro" id="IPR045562">
    <property type="entry name" value="RecG_dom3_C"/>
</dbReference>
<dbReference type="SUPFAM" id="SSF50249">
    <property type="entry name" value="Nucleic acid-binding proteins"/>
    <property type="match status" value="1"/>
</dbReference>
<dbReference type="Pfam" id="PF19833">
    <property type="entry name" value="RecG_dom3_C"/>
    <property type="match status" value="1"/>
</dbReference>
<dbReference type="Pfam" id="PF00270">
    <property type="entry name" value="DEAD"/>
    <property type="match status" value="1"/>
</dbReference>
<evidence type="ECO:0000256" key="15">
    <source>
        <dbReference type="RuleBase" id="RU363016"/>
    </source>
</evidence>
<dbReference type="GO" id="GO:0005524">
    <property type="term" value="F:ATP binding"/>
    <property type="evidence" value="ECO:0007669"/>
    <property type="project" value="UniProtKB-KW"/>
</dbReference>
<dbReference type="RefSeq" id="WP_170839827.1">
    <property type="nucleotide sequence ID" value="NZ_FOCQ01000006.1"/>
</dbReference>
<evidence type="ECO:0000256" key="13">
    <source>
        <dbReference type="ARBA" id="ARBA00034808"/>
    </source>
</evidence>
<name>A0A1H8E8E7_9BACL</name>
<evidence type="ECO:0000256" key="3">
    <source>
        <dbReference type="ARBA" id="ARBA00022741"/>
    </source>
</evidence>
<dbReference type="PROSITE" id="PS51192">
    <property type="entry name" value="HELICASE_ATP_BIND_1"/>
    <property type="match status" value="1"/>
</dbReference>
<evidence type="ECO:0000256" key="7">
    <source>
        <dbReference type="ARBA" id="ARBA00022840"/>
    </source>
</evidence>
<keyword evidence="5 15" id="KW-0378">Hydrolase</keyword>
<reference evidence="18 19" key="1">
    <citation type="submission" date="2016-10" db="EMBL/GenBank/DDBJ databases">
        <authorList>
            <person name="de Groot N.N."/>
        </authorList>
    </citation>
    <scope>NUCLEOTIDE SEQUENCE [LARGE SCALE GENOMIC DNA]</scope>
    <source>
        <strain evidence="18 19">DSM 46701</strain>
    </source>
</reference>
<dbReference type="InterPro" id="IPR033454">
    <property type="entry name" value="RecG_wedge"/>
</dbReference>
<dbReference type="GO" id="GO:0043138">
    <property type="term" value="F:3'-5' DNA helicase activity"/>
    <property type="evidence" value="ECO:0007669"/>
    <property type="project" value="UniProtKB-EC"/>
</dbReference>
<dbReference type="Pfam" id="PF17191">
    <property type="entry name" value="RecG_wedge"/>
    <property type="match status" value="1"/>
</dbReference>
<comment type="similarity">
    <text evidence="1 15">Belongs to the helicase family. RecG subfamily.</text>
</comment>
<keyword evidence="4 15" id="KW-0227">DNA damage</keyword>
<proteinExistence type="inferred from homology"/>
<evidence type="ECO:0000256" key="2">
    <source>
        <dbReference type="ARBA" id="ARBA00017846"/>
    </source>
</evidence>
<dbReference type="CDD" id="cd17992">
    <property type="entry name" value="DEXHc_RecG"/>
    <property type="match status" value="1"/>
</dbReference>
<dbReference type="InterPro" id="IPR011545">
    <property type="entry name" value="DEAD/DEAH_box_helicase_dom"/>
</dbReference>
<keyword evidence="6 15" id="KW-0347">Helicase</keyword>
<evidence type="ECO:0000256" key="5">
    <source>
        <dbReference type="ARBA" id="ARBA00022801"/>
    </source>
</evidence>
<keyword evidence="19" id="KW-1185">Reference proteome</keyword>
<dbReference type="InterPro" id="IPR001650">
    <property type="entry name" value="Helicase_C-like"/>
</dbReference>
<evidence type="ECO:0000256" key="9">
    <source>
        <dbReference type="ARBA" id="ARBA00023172"/>
    </source>
</evidence>
<evidence type="ECO:0000256" key="4">
    <source>
        <dbReference type="ARBA" id="ARBA00022763"/>
    </source>
</evidence>
<comment type="function">
    <text evidence="15">Plays a critical role in recombination and DNA repair. Helps process Holliday junction intermediates to mature products by catalyzing branch migration. Has replication fork regression activity, unwinds stalled or blocked replication forks to make a HJ that can be resolved. Has a DNA unwinding activity characteristic of a DNA helicase with 3'-5' polarity.</text>
</comment>
<evidence type="ECO:0000313" key="18">
    <source>
        <dbReference type="EMBL" id="SEN15722.1"/>
    </source>
</evidence>
<evidence type="ECO:0000259" key="16">
    <source>
        <dbReference type="PROSITE" id="PS51192"/>
    </source>
</evidence>
<dbReference type="EC" id="5.6.2.4" evidence="13 15"/>
<dbReference type="Gene3D" id="2.40.50.140">
    <property type="entry name" value="Nucleic acid-binding proteins"/>
    <property type="match status" value="1"/>
</dbReference>
<keyword evidence="11" id="KW-0413">Isomerase</keyword>
<comment type="catalytic activity">
    <reaction evidence="12 15">
        <text>Couples ATP hydrolysis with the unwinding of duplex DNA by translocating in the 3'-5' direction.</text>
        <dbReference type="EC" id="5.6.2.4"/>
    </reaction>
</comment>
<dbReference type="InterPro" id="IPR027417">
    <property type="entry name" value="P-loop_NTPase"/>
</dbReference>
<evidence type="ECO:0000256" key="12">
    <source>
        <dbReference type="ARBA" id="ARBA00034617"/>
    </source>
</evidence>
<dbReference type="Proteomes" id="UP000199695">
    <property type="component" value="Unassembled WGS sequence"/>
</dbReference>
<dbReference type="GO" id="GO:0006281">
    <property type="term" value="P:DNA repair"/>
    <property type="evidence" value="ECO:0007669"/>
    <property type="project" value="UniProtKB-UniRule"/>
</dbReference>
<organism evidence="18 19">
    <name type="scientific">Lihuaxuella thermophila</name>
    <dbReference type="NCBI Taxonomy" id="1173111"/>
    <lineage>
        <taxon>Bacteria</taxon>
        <taxon>Bacillati</taxon>
        <taxon>Bacillota</taxon>
        <taxon>Bacilli</taxon>
        <taxon>Bacillales</taxon>
        <taxon>Thermoactinomycetaceae</taxon>
        <taxon>Lihuaxuella</taxon>
    </lineage>
</organism>
<evidence type="ECO:0000256" key="10">
    <source>
        <dbReference type="ARBA" id="ARBA00023204"/>
    </source>
</evidence>
<keyword evidence="10 15" id="KW-0234">DNA repair</keyword>
<dbReference type="STRING" id="1173111.SAMN05444955_106187"/>
<dbReference type="InterPro" id="IPR014001">
    <property type="entry name" value="Helicase_ATP-bd"/>
</dbReference>
<dbReference type="InterPro" id="IPR047112">
    <property type="entry name" value="RecG/Mfd"/>
</dbReference>
<dbReference type="NCBIfam" id="NF008165">
    <property type="entry name" value="PRK10917.1-3"/>
    <property type="match status" value="1"/>
</dbReference>
<evidence type="ECO:0000256" key="11">
    <source>
        <dbReference type="ARBA" id="ARBA00023235"/>
    </source>
</evidence>
<keyword evidence="7 15" id="KW-0067">ATP-binding</keyword>
<comment type="catalytic activity">
    <reaction evidence="14 15">
        <text>ATP + H2O = ADP + phosphate + H(+)</text>
        <dbReference type="Rhea" id="RHEA:13065"/>
        <dbReference type="ChEBI" id="CHEBI:15377"/>
        <dbReference type="ChEBI" id="CHEBI:15378"/>
        <dbReference type="ChEBI" id="CHEBI:30616"/>
        <dbReference type="ChEBI" id="CHEBI:43474"/>
        <dbReference type="ChEBI" id="CHEBI:456216"/>
        <dbReference type="EC" id="5.6.2.4"/>
    </reaction>
</comment>
<dbReference type="SUPFAM" id="SSF52540">
    <property type="entry name" value="P-loop containing nucleoside triphosphate hydrolases"/>
    <property type="match status" value="2"/>
</dbReference>
<evidence type="ECO:0000256" key="6">
    <source>
        <dbReference type="ARBA" id="ARBA00022806"/>
    </source>
</evidence>
<dbReference type="InterPro" id="IPR004609">
    <property type="entry name" value="ATP-dep_DNA_helicase_RecG"/>
</dbReference>
<dbReference type="PROSITE" id="PS51194">
    <property type="entry name" value="HELICASE_CTER"/>
    <property type="match status" value="1"/>
</dbReference>
<dbReference type="SMART" id="SM00490">
    <property type="entry name" value="HELICc"/>
    <property type="match status" value="1"/>
</dbReference>
<dbReference type="EMBL" id="FOCQ01000006">
    <property type="protein sequence ID" value="SEN15722.1"/>
    <property type="molecule type" value="Genomic_DNA"/>
</dbReference>
<dbReference type="NCBIfam" id="NF008168">
    <property type="entry name" value="PRK10917.2-2"/>
    <property type="match status" value="1"/>
</dbReference>
<evidence type="ECO:0000256" key="14">
    <source>
        <dbReference type="ARBA" id="ARBA00048988"/>
    </source>
</evidence>
<evidence type="ECO:0000256" key="8">
    <source>
        <dbReference type="ARBA" id="ARBA00023125"/>
    </source>
</evidence>
<dbReference type="Gene3D" id="3.40.50.300">
    <property type="entry name" value="P-loop containing nucleotide triphosphate hydrolases"/>
    <property type="match status" value="2"/>
</dbReference>
<dbReference type="PANTHER" id="PTHR47964">
    <property type="entry name" value="ATP-DEPENDENT DNA HELICASE HOMOLOG RECG, CHLOROPLASTIC"/>
    <property type="match status" value="1"/>
</dbReference>
<evidence type="ECO:0000256" key="1">
    <source>
        <dbReference type="ARBA" id="ARBA00007504"/>
    </source>
</evidence>
<evidence type="ECO:0000313" key="19">
    <source>
        <dbReference type="Proteomes" id="UP000199695"/>
    </source>
</evidence>
<dbReference type="GO" id="GO:0016887">
    <property type="term" value="F:ATP hydrolysis activity"/>
    <property type="evidence" value="ECO:0007669"/>
    <property type="project" value="RHEA"/>
</dbReference>
<dbReference type="NCBIfam" id="TIGR00643">
    <property type="entry name" value="recG"/>
    <property type="match status" value="1"/>
</dbReference>
<dbReference type="GO" id="GO:0006310">
    <property type="term" value="P:DNA recombination"/>
    <property type="evidence" value="ECO:0007669"/>
    <property type="project" value="UniProtKB-UniRule"/>
</dbReference>
<protein>
    <recommendedName>
        <fullName evidence="2 15">ATP-dependent DNA helicase RecG</fullName>
        <ecNumber evidence="13 15">5.6.2.4</ecNumber>
    </recommendedName>
</protein>
<dbReference type="SMART" id="SM00487">
    <property type="entry name" value="DEXDc"/>
    <property type="match status" value="1"/>
</dbReference>
<keyword evidence="3 15" id="KW-0547">Nucleotide-binding</keyword>
<dbReference type="PANTHER" id="PTHR47964:SF1">
    <property type="entry name" value="ATP-DEPENDENT DNA HELICASE HOMOLOG RECG, CHLOROPLASTIC"/>
    <property type="match status" value="1"/>
</dbReference>
<sequence>MNLSEVPVDVLPGVGEQKKQALAELGIRSVDDLLQYYPYRYEDYRLSDLTQAPHEAKVTVRGRIYGTPSVRWYGKKKSRMTVKLDAGGIHISVIWFNQAYLKEKLSPGQTIVVSGKWDRYRLQVTAERTLISESEQEKQVGRLEPVYSVTGPVKVNWLRKLIYEAFVRYGRQIREILPEELISRYKLIPRAKAMFLLHFPKGKEEGHQARRRMVYEELFLYELKLMWLRKLHRTEVQGIAHTFDEEKVETFISDLAFPLTGAQRRVVREILQDMRRPGQMNRLLQGDVGSGKTVVAGIALYANYLSGYQGALMVPTEILADQHTASLSKLLTPYGARVISLTGSMTARERRDALGQIQMGLADVIVGTHALIQEPVTFRKLGLVITDEQHRFGVKQRALLREKGETPDVLFMTATPIPRTLAITVFGEMDVSTIDEMPAGRQPIDTYWVKKDAWPRIVKFIQKECGKGHQAYVICPLIEESEKLDLQNAEQVFEQLTVDLAPVRVGLLHGRMNAAEKEEVMRMFAENQVQVLVSTTVVEVGVNVPNATVMVVYDADRFGLAQLHQLRGRVGRGGGASTCILVADPKSETGVERMRVMTETTDGFEISRRDLELRGPGDFLGVKQSGLPDFKVADLTEDFRVLEIARSDAARIVEREDFETHPETRPLYEYLMNEELESRNFD</sequence>
<keyword evidence="8" id="KW-0238">DNA-binding</keyword>
<keyword evidence="9 15" id="KW-0233">DNA recombination</keyword>
<dbReference type="CDD" id="cd04488">
    <property type="entry name" value="RecG_wedge_OBF"/>
    <property type="match status" value="1"/>
</dbReference>
<dbReference type="GO" id="GO:0003677">
    <property type="term" value="F:DNA binding"/>
    <property type="evidence" value="ECO:0007669"/>
    <property type="project" value="UniProtKB-KW"/>
</dbReference>
<gene>
    <name evidence="18" type="ORF">SAMN05444955_106187</name>
</gene>
<dbReference type="Pfam" id="PF00271">
    <property type="entry name" value="Helicase_C"/>
    <property type="match status" value="1"/>
</dbReference>
<dbReference type="InterPro" id="IPR012340">
    <property type="entry name" value="NA-bd_OB-fold"/>
</dbReference>
<dbReference type="AlphaFoldDB" id="A0A1H8E8E7"/>